<dbReference type="SUPFAM" id="SSF144091">
    <property type="entry name" value="Rhomboid-like"/>
    <property type="match status" value="1"/>
</dbReference>
<dbReference type="InterPro" id="IPR050925">
    <property type="entry name" value="Rhomboid_protease_S54"/>
</dbReference>
<comment type="similarity">
    <text evidence="2">Belongs to the peptidase S54 family.</text>
</comment>
<evidence type="ECO:0000256" key="2">
    <source>
        <dbReference type="ARBA" id="ARBA00009045"/>
    </source>
</evidence>
<evidence type="ECO:0000256" key="5">
    <source>
        <dbReference type="ARBA" id="ARBA00022989"/>
    </source>
</evidence>
<keyword evidence="5 7" id="KW-1133">Transmembrane helix</keyword>
<evidence type="ECO:0000256" key="4">
    <source>
        <dbReference type="ARBA" id="ARBA00022801"/>
    </source>
</evidence>
<keyword evidence="6 7" id="KW-0472">Membrane</keyword>
<comment type="subcellular location">
    <subcellularLocation>
        <location evidence="1">Membrane</location>
        <topology evidence="1">Multi-pass membrane protein</topology>
    </subcellularLocation>
</comment>
<accession>A0ABU2JB70</accession>
<organism evidence="9 10">
    <name type="scientific">Jatrophihabitans lederbergiae</name>
    <dbReference type="NCBI Taxonomy" id="3075547"/>
    <lineage>
        <taxon>Bacteria</taxon>
        <taxon>Bacillati</taxon>
        <taxon>Actinomycetota</taxon>
        <taxon>Actinomycetes</taxon>
        <taxon>Jatrophihabitantales</taxon>
        <taxon>Jatrophihabitantaceae</taxon>
        <taxon>Jatrophihabitans</taxon>
    </lineage>
</organism>
<keyword evidence="3 7" id="KW-0812">Transmembrane</keyword>
<dbReference type="InterPro" id="IPR022764">
    <property type="entry name" value="Peptidase_S54_rhomboid_dom"/>
</dbReference>
<protein>
    <submittedName>
        <fullName evidence="9">Rhomboid family intramembrane serine protease</fullName>
        <ecNumber evidence="9">3.4.21.-</ecNumber>
    </submittedName>
</protein>
<feature type="domain" description="Peptidase S54 rhomboid" evidence="8">
    <location>
        <begin position="127"/>
        <end position="258"/>
    </location>
</feature>
<dbReference type="SUPFAM" id="SSF57845">
    <property type="entry name" value="B-box zinc-binding domain"/>
    <property type="match status" value="1"/>
</dbReference>
<feature type="transmembrane region" description="Helical" evidence="7">
    <location>
        <begin position="221"/>
        <end position="238"/>
    </location>
</feature>
<feature type="transmembrane region" description="Helical" evidence="7">
    <location>
        <begin position="165"/>
        <end position="187"/>
    </location>
</feature>
<evidence type="ECO:0000256" key="3">
    <source>
        <dbReference type="ARBA" id="ARBA00022692"/>
    </source>
</evidence>
<evidence type="ECO:0000259" key="8">
    <source>
        <dbReference type="Pfam" id="PF01694"/>
    </source>
</evidence>
<dbReference type="EC" id="3.4.21.-" evidence="9"/>
<dbReference type="InterPro" id="IPR035952">
    <property type="entry name" value="Rhomboid-like_sf"/>
</dbReference>
<dbReference type="Gene3D" id="1.20.1540.10">
    <property type="entry name" value="Rhomboid-like"/>
    <property type="match status" value="1"/>
</dbReference>
<gene>
    <name evidence="9" type="ORF">RM423_12570</name>
</gene>
<name>A0ABU2JB70_9ACTN</name>
<keyword evidence="4 9" id="KW-0378">Hydrolase</keyword>
<dbReference type="Proteomes" id="UP001183176">
    <property type="component" value="Unassembled WGS sequence"/>
</dbReference>
<comment type="caution">
    <text evidence="9">The sequence shown here is derived from an EMBL/GenBank/DDBJ whole genome shotgun (WGS) entry which is preliminary data.</text>
</comment>
<keyword evidence="9" id="KW-0645">Protease</keyword>
<reference evidence="10" key="1">
    <citation type="submission" date="2023-07" db="EMBL/GenBank/DDBJ databases">
        <title>30 novel species of actinomycetes from the DSMZ collection.</title>
        <authorList>
            <person name="Nouioui I."/>
        </authorList>
    </citation>
    <scope>NUCLEOTIDE SEQUENCE [LARGE SCALE GENOMIC DNA]</scope>
    <source>
        <strain evidence="10">DSM 44399</strain>
    </source>
</reference>
<dbReference type="RefSeq" id="WP_311423377.1">
    <property type="nucleotide sequence ID" value="NZ_JAVREH010000015.1"/>
</dbReference>
<evidence type="ECO:0000256" key="1">
    <source>
        <dbReference type="ARBA" id="ARBA00004141"/>
    </source>
</evidence>
<proteinExistence type="inferred from homology"/>
<feature type="transmembrane region" description="Helical" evidence="7">
    <location>
        <begin position="274"/>
        <end position="292"/>
    </location>
</feature>
<sequence length="346" mass="36192">MQPTQPPAGPDPNYGFAGCYRHPDRLTGVRCVRCNRPICPECQRPASVGFQCPDDVKAGAATVRGGRTAVGAAVSSGRPYVTWALIALNVIVYLVTGLGQGGNLVDNTGTKLFSDWQLVPALVGYQHDYSRLVTAAFLHAGPLHILFNMWALYALGPALERVLGWWRFLAVYALSALGGSVAILVFGNLSQPVVGASGAIFGLFAAALVLSRIVGFDTRSLLITVGINLVFTFSVPGISKLGHIGGFVVGGLATLALLGWSLDRKPLTGQLQRIQAASLGALLVLLVGVAVWRAENIRTQLTGPAVVAAPASSAPAGSRVESPISSRTAGHSSSTVWTVLGRTTPM</sequence>
<feature type="transmembrane region" description="Helical" evidence="7">
    <location>
        <begin position="132"/>
        <end position="153"/>
    </location>
</feature>
<evidence type="ECO:0000313" key="9">
    <source>
        <dbReference type="EMBL" id="MDT0262226.1"/>
    </source>
</evidence>
<evidence type="ECO:0000313" key="10">
    <source>
        <dbReference type="Proteomes" id="UP001183176"/>
    </source>
</evidence>
<feature type="transmembrane region" description="Helical" evidence="7">
    <location>
        <begin position="244"/>
        <end position="262"/>
    </location>
</feature>
<dbReference type="EMBL" id="JAVREH010000015">
    <property type="protein sequence ID" value="MDT0262226.1"/>
    <property type="molecule type" value="Genomic_DNA"/>
</dbReference>
<dbReference type="Pfam" id="PF01694">
    <property type="entry name" value="Rhomboid"/>
    <property type="match status" value="1"/>
</dbReference>
<evidence type="ECO:0000256" key="6">
    <source>
        <dbReference type="ARBA" id="ARBA00023136"/>
    </source>
</evidence>
<dbReference type="PANTHER" id="PTHR43731:SF14">
    <property type="entry name" value="PRESENILIN-ASSOCIATED RHOMBOID-LIKE PROTEIN, MITOCHONDRIAL"/>
    <property type="match status" value="1"/>
</dbReference>
<feature type="transmembrane region" description="Helical" evidence="7">
    <location>
        <begin position="193"/>
        <end position="214"/>
    </location>
</feature>
<feature type="transmembrane region" description="Helical" evidence="7">
    <location>
        <begin position="80"/>
        <end position="99"/>
    </location>
</feature>
<dbReference type="GO" id="GO:0006508">
    <property type="term" value="P:proteolysis"/>
    <property type="evidence" value="ECO:0007669"/>
    <property type="project" value="UniProtKB-KW"/>
</dbReference>
<dbReference type="PANTHER" id="PTHR43731">
    <property type="entry name" value="RHOMBOID PROTEASE"/>
    <property type="match status" value="1"/>
</dbReference>
<dbReference type="GO" id="GO:0008233">
    <property type="term" value="F:peptidase activity"/>
    <property type="evidence" value="ECO:0007669"/>
    <property type="project" value="UniProtKB-KW"/>
</dbReference>
<evidence type="ECO:0000256" key="7">
    <source>
        <dbReference type="SAM" id="Phobius"/>
    </source>
</evidence>
<keyword evidence="10" id="KW-1185">Reference proteome</keyword>